<sequence length="136" mass="14245">MEAPSVKAEGTPVGAPTTWKEFETAIGSALGVTCADVQVGEAGTELDDTTISKGKVYMARCIGSDYKEKTIGAVFFENPDDVKDGLASMVRASVGKTSWIMAEGQWGVLVNKSKDEKGELAQKVQGIVGGTFVVAP</sequence>
<dbReference type="EMBL" id="QQXK01000001">
    <property type="protein sequence ID" value="RII43683.1"/>
    <property type="molecule type" value="Genomic_DNA"/>
</dbReference>
<evidence type="ECO:0000313" key="2">
    <source>
        <dbReference type="Proteomes" id="UP000265419"/>
    </source>
</evidence>
<organism evidence="1 2">
    <name type="scientific">Galactobacter valiniphilus</name>
    <dbReference type="NCBI Taxonomy" id="2676122"/>
    <lineage>
        <taxon>Bacteria</taxon>
        <taxon>Bacillati</taxon>
        <taxon>Actinomycetota</taxon>
        <taxon>Actinomycetes</taxon>
        <taxon>Micrococcales</taxon>
        <taxon>Micrococcaceae</taxon>
        <taxon>Galactobacter</taxon>
    </lineage>
</organism>
<dbReference type="Proteomes" id="UP000265419">
    <property type="component" value="Unassembled WGS sequence"/>
</dbReference>
<name>A0A399JDP0_9MICC</name>
<evidence type="ECO:0000313" key="1">
    <source>
        <dbReference type="EMBL" id="RII43683.1"/>
    </source>
</evidence>
<protein>
    <submittedName>
        <fullName evidence="1">Uncharacterized protein</fullName>
    </submittedName>
</protein>
<comment type="caution">
    <text evidence="1">The sequence shown here is derived from an EMBL/GenBank/DDBJ whole genome shotgun (WGS) entry which is preliminary data.</text>
</comment>
<proteinExistence type="predicted"/>
<gene>
    <name evidence="1" type="ORF">DWB68_00120</name>
</gene>
<dbReference type="AlphaFoldDB" id="A0A399JDP0"/>
<keyword evidence="2" id="KW-1185">Reference proteome</keyword>
<reference evidence="1 2" key="1">
    <citation type="submission" date="2018-07" db="EMBL/GenBank/DDBJ databases">
        <title>Arthrobacter sp. nov., isolated from raw cow's milk with high bacterial count.</title>
        <authorList>
            <person name="Hahne J."/>
            <person name="Isele D."/>
            <person name="Lipski A."/>
        </authorList>
    </citation>
    <scope>NUCLEOTIDE SEQUENCE [LARGE SCALE GENOMIC DNA]</scope>
    <source>
        <strain evidence="1 2">JZ R-35</strain>
    </source>
</reference>
<accession>A0A399JDP0</accession>